<dbReference type="EMBL" id="JAEEGA010000007">
    <property type="protein sequence ID" value="MBP1041680.1"/>
    <property type="molecule type" value="Genomic_DNA"/>
</dbReference>
<name>A0A940PBF8_9ENTE</name>
<sequence>MFEMIKVPFLKQTDTFELINFEQLKTLHNWLSTQRDGASMQEIKRAIPWSKADREMELFVSRQLIERDKKTYHTLVPEISTELLAELSEQAVQLTQELHDDLLANIPTVQDNPWLITYSIARLKQQTFSRVVALPESAITPVFSTCHKSGHYLFVDVDSQEDRPVGLANYFADVKGTAKSQQLFAKIGDVNDHYFMEMTGKQLRLIHDGQQPRRSRGNIFIEALELLGYITEADGFKLTGELTFIDSIELNHGLDFVENKIKETLTDRREDEVEQDVLQALVFNQLLITLQGTKEVILVTSSKTSQ</sequence>
<reference evidence="1" key="1">
    <citation type="submission" date="2020-12" db="EMBL/GenBank/DDBJ databases">
        <title>Vagococcus allomyrinae sp. nov. and Enterococcus lavae sp. nov., isolated from the larvae of Allomyrina dichotoma.</title>
        <authorList>
            <person name="Lee S.D."/>
        </authorList>
    </citation>
    <scope>NUCLEOTIDE SEQUENCE</scope>
    <source>
        <strain evidence="1">BWB3-3</strain>
    </source>
</reference>
<organism evidence="1 2">
    <name type="scientific">Vagococcus allomyrinae</name>
    <dbReference type="NCBI Taxonomy" id="2794353"/>
    <lineage>
        <taxon>Bacteria</taxon>
        <taxon>Bacillati</taxon>
        <taxon>Bacillota</taxon>
        <taxon>Bacilli</taxon>
        <taxon>Lactobacillales</taxon>
        <taxon>Enterococcaceae</taxon>
        <taxon>Vagococcus</taxon>
    </lineage>
</organism>
<comment type="caution">
    <text evidence="1">The sequence shown here is derived from an EMBL/GenBank/DDBJ whole genome shotgun (WGS) entry which is preliminary data.</text>
</comment>
<dbReference type="Proteomes" id="UP000674938">
    <property type="component" value="Unassembled WGS sequence"/>
</dbReference>
<protein>
    <submittedName>
        <fullName evidence="1">Uncharacterized protein</fullName>
    </submittedName>
</protein>
<dbReference type="AlphaFoldDB" id="A0A940PBF8"/>
<accession>A0A940PBF8</accession>
<gene>
    <name evidence="1" type="ORF">I6N95_11740</name>
</gene>
<keyword evidence="2" id="KW-1185">Reference proteome</keyword>
<proteinExistence type="predicted"/>
<dbReference type="RefSeq" id="WP_209527986.1">
    <property type="nucleotide sequence ID" value="NZ_JAEEGA010000007.1"/>
</dbReference>
<evidence type="ECO:0000313" key="2">
    <source>
        <dbReference type="Proteomes" id="UP000674938"/>
    </source>
</evidence>
<evidence type="ECO:0000313" key="1">
    <source>
        <dbReference type="EMBL" id="MBP1041680.1"/>
    </source>
</evidence>